<evidence type="ECO:0000259" key="3">
    <source>
        <dbReference type="Pfam" id="PF07685"/>
    </source>
</evidence>
<comment type="subunit">
    <text evidence="2">Forms a heterodimer with MurT.</text>
</comment>
<evidence type="ECO:0000256" key="1">
    <source>
        <dbReference type="ARBA" id="ARBA00022962"/>
    </source>
</evidence>
<comment type="caution">
    <text evidence="4">The sequence shown here is derived from an EMBL/GenBank/DDBJ whole genome shotgun (WGS) entry which is preliminary data.</text>
</comment>
<dbReference type="Proteomes" id="UP001204320">
    <property type="component" value="Unassembled WGS sequence"/>
</dbReference>
<accession>A0ABT1ZA86</accession>
<comment type="similarity">
    <text evidence="2">Belongs to the CobB/CobQ family. GatD subfamily.</text>
</comment>
<dbReference type="InterPro" id="IPR011698">
    <property type="entry name" value="GATase_3"/>
</dbReference>
<dbReference type="PROSITE" id="PS51274">
    <property type="entry name" value="GATASE_COBBQ"/>
    <property type="match status" value="1"/>
</dbReference>
<evidence type="ECO:0000256" key="2">
    <source>
        <dbReference type="HAMAP-Rule" id="MF_02213"/>
    </source>
</evidence>
<evidence type="ECO:0000313" key="5">
    <source>
        <dbReference type="Proteomes" id="UP001204320"/>
    </source>
</evidence>
<comment type="pathway">
    <text evidence="2">Cell wall biogenesis; peptidoglycan biosynthesis.</text>
</comment>
<dbReference type="HAMAP" id="MF_02213">
    <property type="entry name" value="Lipid_II_synth_GatD"/>
    <property type="match status" value="1"/>
</dbReference>
<dbReference type="InterPro" id="IPR043702">
    <property type="entry name" value="Lipid_II_synth_GatD"/>
</dbReference>
<reference evidence="4 5" key="1">
    <citation type="submission" date="2022-08" db="EMBL/GenBank/DDBJ databases">
        <title>Tractidigestivibacter montrealensis type strain KD21.</title>
        <authorList>
            <person name="Diop K."/>
            <person name="Richard C."/>
            <person name="Routy B."/>
        </authorList>
    </citation>
    <scope>NUCLEOTIDE SEQUENCE [LARGE SCALE GENOMIC DNA]</scope>
    <source>
        <strain evidence="4 5">KD21</strain>
    </source>
</reference>
<protein>
    <recommendedName>
        <fullName evidence="2">Lipid II isoglutaminyl synthase (glutamine-hydrolyzing) subunit GatD</fullName>
        <ecNumber evidence="2">6.3.5.13</ecNumber>
    </recommendedName>
    <alternativeName>
        <fullName evidence="2">Lipid II isoglutaminyl synthase glutaminase subunit</fullName>
        <ecNumber evidence="2">3.5.1.2</ecNumber>
    </alternativeName>
</protein>
<sequence length="259" mass="28147">MTSQTAESPTPTGNRTLRIAHLYPELLNLYGDSGNILCLRRRMEWRGITPDVMEVHVDDTPSFSGVDIAFIGGGSDREQRIVCDKLLAEQAEIRAFVEDGGVLAAVCGGYQLLGSSYLMADEKVEGLSLVDLYTDHGDPRLIGNIVVESSISPQPIVGYENHAGRTHLGEGVTPLGRVLYGHGNDGVTGYEGVLYKNVVGTYVHGPLLPKNPGVADYLIARAMERKYGTAELEPLDDTEELAANEVMYHRLMAGEVQES</sequence>
<name>A0ABT1ZA86_9ACTN</name>
<feature type="active site" description="Nucleophile" evidence="2">
    <location>
        <position position="107"/>
    </location>
</feature>
<dbReference type="Pfam" id="PF07685">
    <property type="entry name" value="GATase_3"/>
    <property type="match status" value="1"/>
</dbReference>
<keyword evidence="2" id="KW-0133">Cell shape</keyword>
<dbReference type="Gene3D" id="3.40.50.880">
    <property type="match status" value="1"/>
</dbReference>
<comment type="catalytic activity">
    <reaction evidence="2">
        <text>L-glutamine + H2O = L-glutamate + NH4(+)</text>
        <dbReference type="Rhea" id="RHEA:15889"/>
        <dbReference type="ChEBI" id="CHEBI:15377"/>
        <dbReference type="ChEBI" id="CHEBI:28938"/>
        <dbReference type="ChEBI" id="CHEBI:29985"/>
        <dbReference type="ChEBI" id="CHEBI:58359"/>
        <dbReference type="EC" id="3.5.1.2"/>
    </reaction>
</comment>
<dbReference type="EMBL" id="JANSKA010000006">
    <property type="protein sequence ID" value="MCR9037126.1"/>
    <property type="molecule type" value="Genomic_DNA"/>
</dbReference>
<dbReference type="RefSeq" id="WP_258499551.1">
    <property type="nucleotide sequence ID" value="NZ_JANSKA010000006.1"/>
</dbReference>
<dbReference type="SUPFAM" id="SSF52317">
    <property type="entry name" value="Class I glutamine amidotransferase-like"/>
    <property type="match status" value="1"/>
</dbReference>
<keyword evidence="2" id="KW-0378">Hydrolase</keyword>
<dbReference type="InterPro" id="IPR029062">
    <property type="entry name" value="Class_I_gatase-like"/>
</dbReference>
<dbReference type="CDD" id="cd01750">
    <property type="entry name" value="GATase1_CobQ"/>
    <property type="match status" value="1"/>
</dbReference>
<evidence type="ECO:0000313" key="4">
    <source>
        <dbReference type="EMBL" id="MCR9037126.1"/>
    </source>
</evidence>
<comment type="function">
    <text evidence="2">The lipid II isoglutaminyl synthase complex catalyzes the formation of alpha-D-isoglutamine in the cell wall lipid II stem peptide. The GatD subunit catalyzes the hydrolysis of glutamine to glutamate and ammonia. The resulting ammonia molecule is channeled to the active site of MurT.</text>
</comment>
<gene>
    <name evidence="2" type="primary">gatD</name>
    <name evidence="4" type="ORF">NVS32_09225</name>
</gene>
<keyword evidence="2" id="KW-0961">Cell wall biogenesis/degradation</keyword>
<keyword evidence="5" id="KW-1185">Reference proteome</keyword>
<dbReference type="InterPro" id="IPR033949">
    <property type="entry name" value="CobQ_GATase1"/>
</dbReference>
<keyword evidence="2" id="KW-0436">Ligase</keyword>
<feature type="domain" description="CobB/CobQ-like glutamine amidotransferase" evidence="3">
    <location>
        <begin position="18"/>
        <end position="211"/>
    </location>
</feature>
<dbReference type="PANTHER" id="PTHR21343:SF9">
    <property type="entry name" value="LIPID II ISOGLUTAMINYL SYNTHASE (GLUTAMINE-HYDROLYZING) SUBUNIT GATD"/>
    <property type="match status" value="1"/>
</dbReference>
<keyword evidence="2" id="KW-0573">Peptidoglycan synthesis</keyword>
<dbReference type="EC" id="3.5.1.2" evidence="2"/>
<keyword evidence="1 2" id="KW-0315">Glutamine amidotransferase</keyword>
<feature type="active site" evidence="2">
    <location>
        <position position="204"/>
    </location>
</feature>
<feature type="binding site" evidence="2">
    <location>
        <position position="140"/>
    </location>
    <ligand>
        <name>substrate</name>
    </ligand>
</feature>
<dbReference type="PANTHER" id="PTHR21343">
    <property type="entry name" value="DETHIOBIOTIN SYNTHETASE"/>
    <property type="match status" value="1"/>
</dbReference>
<comment type="catalytic activity">
    <reaction evidence="2">
        <text>beta-D-GlcNAc-(1-&gt;4)-Mur2Ac(oyl-L-Ala-gamma-D-Glu-L-Lys-D-Ala-D-Ala)-di-trans,octa-cis-undecaprenyl diphosphate + L-glutamine + ATP + H2O = beta-D-GlcNAc-(1-&gt;4)-Mur2Ac(oyl-L-Ala-D-isoglutaminyl-L-Lys-D-Ala-D-Ala)-di-trans,octa-cis-undecaprenyl diphosphate + L-glutamate + ADP + phosphate + H(+)</text>
        <dbReference type="Rhea" id="RHEA:57928"/>
        <dbReference type="ChEBI" id="CHEBI:15377"/>
        <dbReference type="ChEBI" id="CHEBI:15378"/>
        <dbReference type="ChEBI" id="CHEBI:29985"/>
        <dbReference type="ChEBI" id="CHEBI:30616"/>
        <dbReference type="ChEBI" id="CHEBI:43474"/>
        <dbReference type="ChEBI" id="CHEBI:58359"/>
        <dbReference type="ChEBI" id="CHEBI:60033"/>
        <dbReference type="ChEBI" id="CHEBI:62233"/>
        <dbReference type="ChEBI" id="CHEBI:456216"/>
        <dbReference type="EC" id="6.3.5.13"/>
    </reaction>
</comment>
<organism evidence="4 5">
    <name type="scientific">Tractidigestivibacter montrealensis</name>
    <dbReference type="NCBI Taxonomy" id="2972466"/>
    <lineage>
        <taxon>Bacteria</taxon>
        <taxon>Bacillati</taxon>
        <taxon>Actinomycetota</taxon>
        <taxon>Coriobacteriia</taxon>
        <taxon>Coriobacteriales</taxon>
        <taxon>Atopobiaceae</taxon>
        <taxon>Tractidigestivibacter</taxon>
    </lineage>
</organism>
<proteinExistence type="inferred from homology"/>
<dbReference type="EC" id="6.3.5.13" evidence="2"/>